<accession>A0A090F1J8</accession>
<dbReference type="EMBL" id="CCNB01000012">
    <property type="protein sequence ID" value="CDX35538.1"/>
    <property type="molecule type" value="Genomic_DNA"/>
</dbReference>
<dbReference type="Proteomes" id="UP000046373">
    <property type="component" value="Unassembled WGS sequence"/>
</dbReference>
<evidence type="ECO:0008006" key="3">
    <source>
        <dbReference type="Google" id="ProtNLM"/>
    </source>
</evidence>
<reference evidence="1 2" key="1">
    <citation type="submission" date="2014-08" db="EMBL/GenBank/DDBJ databases">
        <authorList>
            <person name="Moulin Lionel"/>
        </authorList>
    </citation>
    <scope>NUCLEOTIDE SEQUENCE [LARGE SCALE GENOMIC DNA]</scope>
</reference>
<evidence type="ECO:0000313" key="1">
    <source>
        <dbReference type="EMBL" id="CDX35538.1"/>
    </source>
</evidence>
<organism evidence="1 2">
    <name type="scientific">Mesorhizobium plurifarium</name>
    <dbReference type="NCBI Taxonomy" id="69974"/>
    <lineage>
        <taxon>Bacteria</taxon>
        <taxon>Pseudomonadati</taxon>
        <taxon>Pseudomonadota</taxon>
        <taxon>Alphaproteobacteria</taxon>
        <taxon>Hyphomicrobiales</taxon>
        <taxon>Phyllobacteriaceae</taxon>
        <taxon>Mesorhizobium</taxon>
    </lineage>
</organism>
<gene>
    <name evidence="1" type="ORF">MPLDJ20_20234</name>
</gene>
<protein>
    <recommendedName>
        <fullName evidence="3">ABM domain-containing protein</fullName>
    </recommendedName>
</protein>
<name>A0A090F1J8_MESPL</name>
<sequence length="93" mass="10142">MAYLEITLQIAPENRGAAADVYQKYKQPFLAQIAGTTSKELLIGDDDVQLLHGFKSIEGAKAYADSAMFNDDAVTGLMPLLSARPEFRIYATA</sequence>
<evidence type="ECO:0000313" key="2">
    <source>
        <dbReference type="Proteomes" id="UP000046373"/>
    </source>
</evidence>
<proteinExistence type="predicted"/>
<dbReference type="AlphaFoldDB" id="A0A090F1J8"/>